<protein>
    <submittedName>
        <fullName evidence="2">Uncharacterized protein</fullName>
    </submittedName>
</protein>
<accession>A0A8T0HUN9</accession>
<reference evidence="2" key="1">
    <citation type="submission" date="2020-06" db="EMBL/GenBank/DDBJ databases">
        <title>WGS assembly of Ceratodon purpureus strain R40.</title>
        <authorList>
            <person name="Carey S.B."/>
            <person name="Jenkins J."/>
            <person name="Shu S."/>
            <person name="Lovell J.T."/>
            <person name="Sreedasyam A."/>
            <person name="Maumus F."/>
            <person name="Tiley G.P."/>
            <person name="Fernandez-Pozo N."/>
            <person name="Barry K."/>
            <person name="Chen C."/>
            <person name="Wang M."/>
            <person name="Lipzen A."/>
            <person name="Daum C."/>
            <person name="Saski C.A."/>
            <person name="Payton A.C."/>
            <person name="Mcbreen J.C."/>
            <person name="Conrad R.E."/>
            <person name="Kollar L.M."/>
            <person name="Olsson S."/>
            <person name="Huttunen S."/>
            <person name="Landis J.B."/>
            <person name="Wickett N.J."/>
            <person name="Johnson M.G."/>
            <person name="Rensing S.A."/>
            <person name="Grimwood J."/>
            <person name="Schmutz J."/>
            <person name="Mcdaniel S.F."/>
        </authorList>
    </citation>
    <scope>NUCLEOTIDE SEQUENCE</scope>
    <source>
        <strain evidence="2">R40</strain>
    </source>
</reference>
<organism evidence="2 3">
    <name type="scientific">Ceratodon purpureus</name>
    <name type="common">Fire moss</name>
    <name type="synonym">Dicranum purpureum</name>
    <dbReference type="NCBI Taxonomy" id="3225"/>
    <lineage>
        <taxon>Eukaryota</taxon>
        <taxon>Viridiplantae</taxon>
        <taxon>Streptophyta</taxon>
        <taxon>Embryophyta</taxon>
        <taxon>Bryophyta</taxon>
        <taxon>Bryophytina</taxon>
        <taxon>Bryopsida</taxon>
        <taxon>Dicranidae</taxon>
        <taxon>Pseudoditrichales</taxon>
        <taxon>Ditrichaceae</taxon>
        <taxon>Ceratodon</taxon>
    </lineage>
</organism>
<feature type="region of interest" description="Disordered" evidence="1">
    <location>
        <begin position="70"/>
        <end position="133"/>
    </location>
</feature>
<name>A0A8T0HUN9_CERPU</name>
<evidence type="ECO:0000313" key="2">
    <source>
        <dbReference type="EMBL" id="KAG0574188.1"/>
    </source>
</evidence>
<gene>
    <name evidence="2" type="ORF">KC19_VG242000</name>
</gene>
<keyword evidence="3" id="KW-1185">Reference proteome</keyword>
<sequence length="133" mass="14301">MASEHTNLRRRGSFATDPILLDDYTSATSLNKYAASSIPDSSFQSTQFSLAVADFSESSPSVADILTELTLDPDQSDKDESTVGTTSIQSAASTLTEMFEDTNLQTPRKMETNDSSIKSSDTEPGMYSPSALP</sequence>
<feature type="compositionally biased region" description="Polar residues" evidence="1">
    <location>
        <begin position="82"/>
        <end position="106"/>
    </location>
</feature>
<dbReference type="EMBL" id="CM026426">
    <property type="protein sequence ID" value="KAG0574188.1"/>
    <property type="molecule type" value="Genomic_DNA"/>
</dbReference>
<dbReference type="AlphaFoldDB" id="A0A8T0HUN9"/>
<proteinExistence type="predicted"/>
<evidence type="ECO:0000256" key="1">
    <source>
        <dbReference type="SAM" id="MobiDB-lite"/>
    </source>
</evidence>
<dbReference type="Proteomes" id="UP000822688">
    <property type="component" value="Chromosome V"/>
</dbReference>
<evidence type="ECO:0000313" key="3">
    <source>
        <dbReference type="Proteomes" id="UP000822688"/>
    </source>
</evidence>
<comment type="caution">
    <text evidence="2">The sequence shown here is derived from an EMBL/GenBank/DDBJ whole genome shotgun (WGS) entry which is preliminary data.</text>
</comment>